<gene>
    <name evidence="2" type="ORF">CFR75_15680</name>
</gene>
<dbReference type="Proteomes" id="UP000248257">
    <property type="component" value="Unassembled WGS sequence"/>
</dbReference>
<comment type="caution">
    <text evidence="2">The sequence shown here is derived from an EMBL/GenBank/DDBJ whole genome shotgun (WGS) entry which is preliminary data.</text>
</comment>
<dbReference type="Pfam" id="PF13362">
    <property type="entry name" value="Toprim_3"/>
    <property type="match status" value="1"/>
</dbReference>
<proteinExistence type="predicted"/>
<feature type="domain" description="Toprim" evidence="1">
    <location>
        <begin position="34"/>
        <end position="114"/>
    </location>
</feature>
<organism evidence="2 3">
    <name type="scientific">Komagataeibacter xylinus</name>
    <name type="common">Gluconacetobacter xylinus</name>
    <dbReference type="NCBI Taxonomy" id="28448"/>
    <lineage>
        <taxon>Bacteria</taxon>
        <taxon>Pseudomonadati</taxon>
        <taxon>Pseudomonadota</taxon>
        <taxon>Alphaproteobacteria</taxon>
        <taxon>Acetobacterales</taxon>
        <taxon>Acetobacteraceae</taxon>
        <taxon>Komagataeibacter</taxon>
    </lineage>
</organism>
<evidence type="ECO:0000313" key="3">
    <source>
        <dbReference type="Proteomes" id="UP000248257"/>
    </source>
</evidence>
<dbReference type="CDD" id="cd01029">
    <property type="entry name" value="TOPRIM_primases"/>
    <property type="match status" value="1"/>
</dbReference>
<protein>
    <recommendedName>
        <fullName evidence="1">Toprim domain-containing protein</fullName>
    </recommendedName>
</protein>
<keyword evidence="3" id="KW-1185">Reference proteome</keyword>
<reference evidence="2 3" key="1">
    <citation type="submission" date="2017-07" db="EMBL/GenBank/DDBJ databases">
        <title>A draft genome sequence of Komagataeibacter xylinus LMG 1515.</title>
        <authorList>
            <person name="Skraban J."/>
            <person name="Cleenwerck I."/>
            <person name="Vandamme P."/>
            <person name="Trcek J."/>
        </authorList>
    </citation>
    <scope>NUCLEOTIDE SEQUENCE [LARGE SCALE GENOMIC DNA]</scope>
    <source>
        <strain evidence="2 3">LMG 1515</strain>
    </source>
</reference>
<name>A0A318PIS4_KOMXY</name>
<dbReference type="EMBL" id="NKUC01000064">
    <property type="protein sequence ID" value="PYD55602.1"/>
    <property type="molecule type" value="Genomic_DNA"/>
</dbReference>
<dbReference type="InterPro" id="IPR034154">
    <property type="entry name" value="TOPRIM_DnaG/twinkle"/>
</dbReference>
<dbReference type="STRING" id="1220579.GCA_001571345_03179"/>
<sequence length="1000" mass="110286">MNIQRIAPDGAKKFLPGGRVSGCFHVLHGKAPAILCEGYATGVTIQAATGREIIVAFSANNLPKVARVLTGRVSLVAADHDTSETGEKYAKETGLPYLMPPTVGDWNDYAAQNGVKAVTEAFQEPAEDITPTEAKDALRAAFSLVARYSRKVPGECSVDEVMAAITGKLSLVEDHQIRARSFLQSLIKRRRDLVSKAWKIANGKRVRCFDLPAYSSEWQHGITFIRAPMASGKSARIGRPFISESMGRRYTVASTPSKALCHEQAAKFGIDLYSEAGRNGLASPAMSVCVPSLDKADLQEQIGGASAFLFDEWSQSLAMLAARGVCNEGDFDKLARICSTLDAGIFADAFLSDFDIQFVTDLIKPGLPVRIYDVADKAQGFKARHTFGGKAREWIVQEALAELHKGGACWISCEGRRASQTIGEMLRADGFRVLIVNKLTRETPEVMAFLRDAETVSRNYDAIIHSPTITSGLSIEHAGNPHFTRGFFLGGGWKLQPKTCAQMLRRIRYLREWSIGFMPNNAAQAVTEATEAQARAEIASMTGEAIAGREAFIRDIERRDVNQRADFASGMLWLLEDMRFTLERVPCSVSAELAEQVSAKAAALDETTREAIISAPILNSEEAKELRWSHAKTPADHHILTAFDIREAFGVETLTPEIVDFYDEGRGVHRLRLFADACGVAYQDNTPDRALSDSGAIRRGLYAYLFDGIDITGTISKDDAETIIDRVMDRRFTLAAFGCVPGKWGRVVELDSKGRERVREDRNGHICEIKRPAYPMREVAEILSMMGLELEQGMHKGKAGSKGRSKIIASDRLALIRSLMGDTCLPNILGTWGHVSPPENPEEQPIFIPEKPEPIPANDAWQEEDESRFSPIERTLRSEVRALLSRFDGLPSSTTGEVWLPINDEYGFQKTMRVPVPDCFQIMAEEQVYPLPGEPGAFFAFPFNIDISESLLWAVRNTPAHSRAFILETEEGQPYVVAVPAVRCDQSAIEATRQALRLAM</sequence>
<evidence type="ECO:0000313" key="2">
    <source>
        <dbReference type="EMBL" id="PYD55602.1"/>
    </source>
</evidence>
<evidence type="ECO:0000259" key="1">
    <source>
        <dbReference type="Pfam" id="PF13362"/>
    </source>
</evidence>
<dbReference type="AlphaFoldDB" id="A0A318PIS4"/>
<accession>A0A318PIS4</accession>
<dbReference type="InterPro" id="IPR006171">
    <property type="entry name" value="TOPRIM_dom"/>
</dbReference>